<evidence type="ECO:0000313" key="5">
    <source>
        <dbReference type="EMBL" id="EGF82761.1"/>
    </source>
</evidence>
<reference evidence="5 6" key="1">
    <citation type="submission" date="2009-12" db="EMBL/GenBank/DDBJ databases">
        <title>The draft genome of Batrachochytrium dendrobatidis.</title>
        <authorList>
            <consortium name="US DOE Joint Genome Institute (JGI-PGF)"/>
            <person name="Kuo A."/>
            <person name="Salamov A."/>
            <person name="Schmutz J."/>
            <person name="Lucas S."/>
            <person name="Pitluck S."/>
            <person name="Rosenblum E."/>
            <person name="Stajich J."/>
            <person name="Eisen M."/>
            <person name="Grigoriev I.V."/>
        </authorList>
    </citation>
    <scope>NUCLEOTIDE SEQUENCE [LARGE SCALE GENOMIC DNA]</scope>
    <source>
        <strain evidence="6">JAM81 / FGSC 10211</strain>
    </source>
</reference>
<organism evidence="5 6">
    <name type="scientific">Batrachochytrium dendrobatidis (strain JAM81 / FGSC 10211)</name>
    <name type="common">Frog chytrid fungus</name>
    <dbReference type="NCBI Taxonomy" id="684364"/>
    <lineage>
        <taxon>Eukaryota</taxon>
        <taxon>Fungi</taxon>
        <taxon>Fungi incertae sedis</taxon>
        <taxon>Chytridiomycota</taxon>
        <taxon>Chytridiomycota incertae sedis</taxon>
        <taxon>Chytridiomycetes</taxon>
        <taxon>Rhizophydiales</taxon>
        <taxon>Rhizophydiales incertae sedis</taxon>
        <taxon>Batrachochytrium</taxon>
    </lineage>
</organism>
<dbReference type="GO" id="GO:0035091">
    <property type="term" value="F:phosphatidylinositol binding"/>
    <property type="evidence" value="ECO:0007669"/>
    <property type="project" value="InterPro"/>
</dbReference>
<evidence type="ECO:0000256" key="3">
    <source>
        <dbReference type="SAM" id="MobiDB-lite"/>
    </source>
</evidence>
<accession>F4NW33</accession>
<feature type="region of interest" description="Disordered" evidence="3">
    <location>
        <begin position="79"/>
        <end position="144"/>
    </location>
</feature>
<feature type="compositionally biased region" description="Polar residues" evidence="3">
    <location>
        <begin position="95"/>
        <end position="125"/>
    </location>
</feature>
<evidence type="ECO:0000313" key="6">
    <source>
        <dbReference type="Proteomes" id="UP000007241"/>
    </source>
</evidence>
<dbReference type="GeneID" id="18241139"/>
<proteinExistence type="predicted"/>
<dbReference type="RefSeq" id="XP_006676846.1">
    <property type="nucleotide sequence ID" value="XM_006676783.1"/>
</dbReference>
<evidence type="ECO:0000256" key="2">
    <source>
        <dbReference type="PROSITE-ProRule" id="PRU00192"/>
    </source>
</evidence>
<dbReference type="InParanoid" id="F4NW33"/>
<dbReference type="SUPFAM" id="SSF64268">
    <property type="entry name" value="PX domain"/>
    <property type="match status" value="1"/>
</dbReference>
<sequence length="443" mass="49290">MPALASTIFKIKAIADYISPSPHLLSFRKGQPFYALSADSERGVYFVSTQYATPFARTAVSGMVPIRYFQEVDLMSRDNGLPSQSTSQKTDRQRQSAVAQTTSKKNESNAANSDQMQIQSETQVAAKTAAYPQAHAKRSSPQAAIVPQSMAATVAEAHVSLPPAPAVPAKNATHFTSSTMDRVRDAAIPRSQPNSNHKQGFQISAEWATLLRFQPHVIFADVMSVRATGRTTGDEFRIKVIRGACSHVMIRSTTDLVELHRQIVCQCPTVSLPESPFSSSYQLLDPATKVQKLEIYLNTLISYPWRANGVSSSANEPNMPTVVSSFFHPQSEAEAAMLHQSHIRRDSGFDDTCQRKGLNQQGKIHEVCPWTIQREEQDVSSNLPLTASQRMYSQQHHQLQHHYQLQNQHQQNLLAQQHMQQRKRSTGGFFSQLFRAGTQAVSQ</sequence>
<dbReference type="Proteomes" id="UP000007241">
    <property type="component" value="Unassembled WGS sequence"/>
</dbReference>
<evidence type="ECO:0000259" key="4">
    <source>
        <dbReference type="PROSITE" id="PS50002"/>
    </source>
</evidence>
<keyword evidence="1 2" id="KW-0728">SH3 domain</keyword>
<dbReference type="PROSITE" id="PS50002">
    <property type="entry name" value="SH3"/>
    <property type="match status" value="1"/>
</dbReference>
<keyword evidence="6" id="KW-1185">Reference proteome</keyword>
<dbReference type="OrthoDB" id="2147938at2759"/>
<evidence type="ECO:0000256" key="1">
    <source>
        <dbReference type="ARBA" id="ARBA00022443"/>
    </source>
</evidence>
<dbReference type="InterPro" id="IPR036871">
    <property type="entry name" value="PX_dom_sf"/>
</dbReference>
<dbReference type="InterPro" id="IPR036028">
    <property type="entry name" value="SH3-like_dom_sf"/>
</dbReference>
<dbReference type="AlphaFoldDB" id="F4NW33"/>
<feature type="domain" description="SH3" evidence="4">
    <location>
        <begin position="6"/>
        <end position="74"/>
    </location>
</feature>
<dbReference type="HOGENOM" id="CLU_618176_0_0_1"/>
<dbReference type="EMBL" id="GL882880">
    <property type="protein sequence ID" value="EGF82761.1"/>
    <property type="molecule type" value="Genomic_DNA"/>
</dbReference>
<dbReference type="SUPFAM" id="SSF50044">
    <property type="entry name" value="SH3-domain"/>
    <property type="match status" value="1"/>
</dbReference>
<dbReference type="InterPro" id="IPR001452">
    <property type="entry name" value="SH3_domain"/>
</dbReference>
<gene>
    <name evidence="5" type="ORF">BATDEDRAFT_36615</name>
</gene>
<protein>
    <submittedName>
        <fullName evidence="5">Expressed protein</fullName>
    </submittedName>
</protein>
<name>F4NW33_BATDJ</name>